<dbReference type="eggNOG" id="ENOG5031ZAI">
    <property type="taxonomic scope" value="Bacteria"/>
</dbReference>
<sequence length="222" mass="25055">MKRILLPLQCASSGPKIVVGMPMYRHVSVAWFYNWMLMDKSPCVGVVSTEGVPLPSAMDGITNTAVSAFGEWDWLVVFEDDIIPPLDAFLRVTGYDEDVDIVGSMNFMHEPPHYVNAYTLGNTRAEPMYRNVKPDVLRGWLETDDRRLFEVDAVAMGFTAIRRRVIQRWDPDVPMWCPSAQVPGQDIYFCHEATRQGFSVWLDTGMRCGHLTEMTVGRGAGC</sequence>
<proteinExistence type="predicted"/>
<dbReference type="Proteomes" id="UP000028880">
    <property type="component" value="Unassembled WGS sequence"/>
</dbReference>
<evidence type="ECO:0000313" key="1">
    <source>
        <dbReference type="EMBL" id="CDO88591.1"/>
    </source>
</evidence>
<reference evidence="1" key="1">
    <citation type="journal article" date="2014" name="Genome Announc.">
        <title>Draft Genome Sequence of Mycobacterium triplex DSM 44626.</title>
        <authorList>
            <person name="Sassi M."/>
            <person name="Croce O."/>
            <person name="Robert C."/>
            <person name="Raoult D."/>
            <person name="Drancourt M."/>
        </authorList>
    </citation>
    <scope>NUCLEOTIDE SEQUENCE [LARGE SCALE GENOMIC DNA]</scope>
    <source>
        <strain evidence="1">DSM 44626</strain>
    </source>
</reference>
<accession>A0A024JY63</accession>
<reference evidence="1" key="2">
    <citation type="submission" date="2014-04" db="EMBL/GenBank/DDBJ databases">
        <authorList>
            <person name="Urmite Genomes U."/>
        </authorList>
    </citation>
    <scope>NUCLEOTIDE SEQUENCE</scope>
    <source>
        <strain evidence="1">DSM 44626</strain>
    </source>
</reference>
<dbReference type="SUPFAM" id="SSF53448">
    <property type="entry name" value="Nucleotide-diphospho-sugar transferases"/>
    <property type="match status" value="1"/>
</dbReference>
<dbReference type="AlphaFoldDB" id="A0A024JY63"/>
<protein>
    <recommendedName>
        <fullName evidence="2">Glycosyltransferase</fullName>
    </recommendedName>
</protein>
<dbReference type="InterPro" id="IPR029044">
    <property type="entry name" value="Nucleotide-diphossugar_trans"/>
</dbReference>
<dbReference type="HOGENOM" id="CLU_1244202_0_0_11"/>
<organism evidence="1">
    <name type="scientific">Mycobacterium triplex</name>
    <dbReference type="NCBI Taxonomy" id="47839"/>
    <lineage>
        <taxon>Bacteria</taxon>
        <taxon>Bacillati</taxon>
        <taxon>Actinomycetota</taxon>
        <taxon>Actinomycetes</taxon>
        <taxon>Mycobacteriales</taxon>
        <taxon>Mycobacteriaceae</taxon>
        <taxon>Mycobacterium</taxon>
        <taxon>Mycobacterium simiae complex</taxon>
    </lineage>
</organism>
<dbReference type="Pfam" id="PF13641">
    <property type="entry name" value="Glyco_tranf_2_3"/>
    <property type="match status" value="1"/>
</dbReference>
<dbReference type="Gene3D" id="3.90.550.10">
    <property type="entry name" value="Spore Coat Polysaccharide Biosynthesis Protein SpsA, Chain A"/>
    <property type="match status" value="1"/>
</dbReference>
<evidence type="ECO:0008006" key="2">
    <source>
        <dbReference type="Google" id="ProtNLM"/>
    </source>
</evidence>
<dbReference type="EMBL" id="HG964446">
    <property type="protein sequence ID" value="CDO88591.1"/>
    <property type="molecule type" value="Genomic_DNA"/>
</dbReference>
<name>A0A024JY63_9MYCO</name>
<gene>
    <name evidence="1" type="ORF">BN973_02960</name>
</gene>